<protein>
    <submittedName>
        <fullName evidence="2">Carboxypeptidase regulatory-like domain-containing protein</fullName>
    </submittedName>
</protein>
<dbReference type="EMBL" id="FRAS01000006">
    <property type="protein sequence ID" value="SHK76527.1"/>
    <property type="molecule type" value="Genomic_DNA"/>
</dbReference>
<dbReference type="Pfam" id="PF13620">
    <property type="entry name" value="CarboxypepD_reg"/>
    <property type="match status" value="1"/>
</dbReference>
<organism evidence="2 3">
    <name type="scientific">Hymenobacter psychrotolerans DSM 18569</name>
    <dbReference type="NCBI Taxonomy" id="1121959"/>
    <lineage>
        <taxon>Bacteria</taxon>
        <taxon>Pseudomonadati</taxon>
        <taxon>Bacteroidota</taxon>
        <taxon>Cytophagia</taxon>
        <taxon>Cytophagales</taxon>
        <taxon>Hymenobacteraceae</taxon>
        <taxon>Hymenobacter</taxon>
    </lineage>
</organism>
<evidence type="ECO:0000313" key="2">
    <source>
        <dbReference type="EMBL" id="SHK76527.1"/>
    </source>
</evidence>
<feature type="chain" id="PRO_5011957754" evidence="1">
    <location>
        <begin position="18"/>
        <end position="128"/>
    </location>
</feature>
<gene>
    <name evidence="2" type="ORF">SAMN02746009_01504</name>
</gene>
<dbReference type="STRING" id="1121959.SAMN02746009_01504"/>
<dbReference type="SUPFAM" id="SSF49464">
    <property type="entry name" value="Carboxypeptidase regulatory domain-like"/>
    <property type="match status" value="1"/>
</dbReference>
<keyword evidence="3" id="KW-1185">Reference proteome</keyword>
<evidence type="ECO:0000256" key="1">
    <source>
        <dbReference type="SAM" id="SignalP"/>
    </source>
</evidence>
<dbReference type="OrthoDB" id="887176at2"/>
<keyword evidence="2" id="KW-0645">Protease</keyword>
<dbReference type="Gene3D" id="2.60.40.1120">
    <property type="entry name" value="Carboxypeptidase-like, regulatory domain"/>
    <property type="match status" value="1"/>
</dbReference>
<evidence type="ECO:0000313" key="3">
    <source>
        <dbReference type="Proteomes" id="UP000183947"/>
    </source>
</evidence>
<accession>A0A1M6V4W4</accession>
<name>A0A1M6V4W4_9BACT</name>
<keyword evidence="1" id="KW-0732">Signal</keyword>
<keyword evidence="2" id="KW-0378">Hydrolase</keyword>
<proteinExistence type="predicted"/>
<dbReference type="RefSeq" id="WP_084548895.1">
    <property type="nucleotide sequence ID" value="NZ_FRAS01000006.1"/>
</dbReference>
<reference evidence="3" key="1">
    <citation type="submission" date="2016-11" db="EMBL/GenBank/DDBJ databases">
        <authorList>
            <person name="Varghese N."/>
            <person name="Submissions S."/>
        </authorList>
    </citation>
    <scope>NUCLEOTIDE SEQUENCE [LARGE SCALE GENOMIC DNA]</scope>
    <source>
        <strain evidence="3">DSM 18569</strain>
    </source>
</reference>
<dbReference type="AlphaFoldDB" id="A0A1M6V4W4"/>
<sequence length="128" mass="13513">MLSFSLLLSLLCLTPTAAPISVPGTMQQAPVYQLVGSVTGQAGKPLAGATVALANNRNSSVITNSVGQFLLPSPDATPALRFSFAGYYDTTAVMPATGTLVVEMRPVARYKKQLKKQVKSAKKAWEKA</sequence>
<dbReference type="GO" id="GO:0004180">
    <property type="term" value="F:carboxypeptidase activity"/>
    <property type="evidence" value="ECO:0007669"/>
    <property type="project" value="UniProtKB-KW"/>
</dbReference>
<keyword evidence="2" id="KW-0121">Carboxypeptidase</keyword>
<feature type="signal peptide" evidence="1">
    <location>
        <begin position="1"/>
        <end position="17"/>
    </location>
</feature>
<dbReference type="Proteomes" id="UP000183947">
    <property type="component" value="Unassembled WGS sequence"/>
</dbReference>
<dbReference type="InterPro" id="IPR008969">
    <property type="entry name" value="CarboxyPept-like_regulatory"/>
</dbReference>